<proteinExistence type="predicted"/>
<comment type="caution">
    <text evidence="2">The sequence shown here is derived from an EMBL/GenBank/DDBJ whole genome shotgun (WGS) entry which is preliminary data.</text>
</comment>
<dbReference type="Proteomes" id="UP000277108">
    <property type="component" value="Unassembled WGS sequence"/>
</dbReference>
<keyword evidence="3" id="KW-1185">Reference proteome</keyword>
<evidence type="ECO:0000313" key="3">
    <source>
        <dbReference type="Proteomes" id="UP000277108"/>
    </source>
</evidence>
<dbReference type="AlphaFoldDB" id="A0A3N5BMI9"/>
<accession>A0A3N5BMI9</accession>
<dbReference type="Pfam" id="PF23648">
    <property type="entry name" value="DUF7147"/>
    <property type="match status" value="1"/>
</dbReference>
<name>A0A3N5BMI9_9BACL</name>
<evidence type="ECO:0000313" key="2">
    <source>
        <dbReference type="EMBL" id="RPF57779.1"/>
    </source>
</evidence>
<dbReference type="InterPro" id="IPR055571">
    <property type="entry name" value="DUF7147"/>
</dbReference>
<organism evidence="2 3">
    <name type="scientific">Abyssicoccus albus</name>
    <dbReference type="NCBI Taxonomy" id="1817405"/>
    <lineage>
        <taxon>Bacteria</taxon>
        <taxon>Bacillati</taxon>
        <taxon>Bacillota</taxon>
        <taxon>Bacilli</taxon>
        <taxon>Bacillales</taxon>
        <taxon>Abyssicoccaceae</taxon>
    </lineage>
</organism>
<dbReference type="RefSeq" id="WP_123807341.1">
    <property type="nucleotide sequence ID" value="NZ_RKRK01000002.1"/>
</dbReference>
<reference evidence="2 3" key="1">
    <citation type="submission" date="2018-11" db="EMBL/GenBank/DDBJ databases">
        <title>Genomic Encyclopedia of Type Strains, Phase IV (KMG-IV): sequencing the most valuable type-strain genomes for metagenomic binning, comparative biology and taxonomic classification.</title>
        <authorList>
            <person name="Goeker M."/>
        </authorList>
    </citation>
    <scope>NUCLEOTIDE SEQUENCE [LARGE SCALE GENOMIC DNA]</scope>
    <source>
        <strain evidence="2 3">DSM 29158</strain>
    </source>
</reference>
<dbReference type="EMBL" id="RKRK01000002">
    <property type="protein sequence ID" value="RPF57779.1"/>
    <property type="molecule type" value="Genomic_DNA"/>
</dbReference>
<evidence type="ECO:0000259" key="1">
    <source>
        <dbReference type="Pfam" id="PF23648"/>
    </source>
</evidence>
<gene>
    <name evidence="2" type="ORF">EDD62_0414</name>
</gene>
<sequence>MTQHIIKLGEGYGDLYEIHTLIKHMPDRIQHGIILHSEHPKKNTMHTSLLIVLSPTEIGQFTPIYGSFEGIKYDPTHNSKRVREFIDIVKSNTSVNHIHEFTVKHSDNFASFSQYEHYLIGLFRNYHLLKPLDFNY</sequence>
<dbReference type="OrthoDB" id="2427086at2"/>
<feature type="domain" description="DUF7147" evidence="1">
    <location>
        <begin position="1"/>
        <end position="129"/>
    </location>
</feature>
<protein>
    <recommendedName>
        <fullName evidence="1">DUF7147 domain-containing protein</fullName>
    </recommendedName>
</protein>